<organism evidence="2 3">
    <name type="scientific">Corynebacterium riegelii</name>
    <dbReference type="NCBI Taxonomy" id="156976"/>
    <lineage>
        <taxon>Bacteria</taxon>
        <taxon>Bacillati</taxon>
        <taxon>Actinomycetota</taxon>
        <taxon>Actinomycetes</taxon>
        <taxon>Mycobacteriales</taxon>
        <taxon>Corynebacteriaceae</taxon>
        <taxon>Corynebacterium</taxon>
    </lineage>
</organism>
<accession>A0A0K1R952</accession>
<feature type="domain" description="IrrE N-terminal-like" evidence="1">
    <location>
        <begin position="195"/>
        <end position="289"/>
    </location>
</feature>
<dbReference type="STRING" id="156976.AK829_00825"/>
<protein>
    <recommendedName>
        <fullName evidence="1">IrrE N-terminal-like domain-containing protein</fullName>
    </recommendedName>
</protein>
<name>A0A0K1R952_9CORY</name>
<reference evidence="2 3" key="1">
    <citation type="submission" date="2015-08" db="EMBL/GenBank/DDBJ databases">
        <authorList>
            <person name="Babu N.S."/>
            <person name="Beckwith C.J."/>
            <person name="Beseler K.G."/>
            <person name="Brison A."/>
            <person name="Carone J.V."/>
            <person name="Caskin T.P."/>
            <person name="Diamond M."/>
            <person name="Durham M.E."/>
            <person name="Foxe J.M."/>
            <person name="Go M."/>
            <person name="Henderson B.A."/>
            <person name="Jones I.B."/>
            <person name="McGettigan J.A."/>
            <person name="Micheletti S.J."/>
            <person name="Nasrallah M.E."/>
            <person name="Ortiz D."/>
            <person name="Piller C.R."/>
            <person name="Privatt S.R."/>
            <person name="Schneider S.L."/>
            <person name="Sharp S."/>
            <person name="Smith T.C."/>
            <person name="Stanton J.D."/>
            <person name="Ullery H.E."/>
            <person name="Wilson R.J."/>
            <person name="Serrano M.G."/>
            <person name="Buck G."/>
            <person name="Lee V."/>
            <person name="Wang Y."/>
            <person name="Carvalho R."/>
            <person name="Voegtly L."/>
            <person name="Shi R."/>
            <person name="Duckworth R."/>
            <person name="Johnson A."/>
            <person name="Loviza R."/>
            <person name="Walstead R."/>
            <person name="Shah Z."/>
            <person name="Kiflezghi M."/>
            <person name="Wade K."/>
            <person name="Ball S.L."/>
            <person name="Bradley K.W."/>
            <person name="Asai D.J."/>
            <person name="Bowman C.A."/>
            <person name="Russell D.A."/>
            <person name="Pope W.H."/>
            <person name="Jacobs-Sera D."/>
            <person name="Hendrix R.W."/>
            <person name="Hatfull G.F."/>
        </authorList>
    </citation>
    <scope>NUCLEOTIDE SEQUENCE [LARGE SCALE GENOMIC DNA]</scope>
    <source>
        <strain evidence="2 3">PUDD_83A45</strain>
    </source>
</reference>
<dbReference type="EMBL" id="CP012342">
    <property type="protein sequence ID" value="AKV57957.1"/>
    <property type="molecule type" value="Genomic_DNA"/>
</dbReference>
<dbReference type="AlphaFoldDB" id="A0A0K1R952"/>
<dbReference type="PANTHER" id="PTHR43236:SF2">
    <property type="entry name" value="BLL0069 PROTEIN"/>
    <property type="match status" value="1"/>
</dbReference>
<dbReference type="InterPro" id="IPR010359">
    <property type="entry name" value="IrrE_HExxH"/>
</dbReference>
<gene>
    <name evidence="2" type="ORF">AK829_00825</name>
</gene>
<evidence type="ECO:0000313" key="2">
    <source>
        <dbReference type="EMBL" id="AKV57957.1"/>
    </source>
</evidence>
<proteinExistence type="predicted"/>
<dbReference type="KEGG" id="crie:AK829_00825"/>
<sequence length="381" mass="41212">MAAVEVTIAPAVLEWAIRRTGLSDDDLSAQFPKLDQWVSREAKPTLAQARKLADKAHVPFAFLLLEAPVADNSGVADFRTVRSAAIAELSPELQDVLTAAESRLAWYADHSEASGVEPPAIFASVPGGVSVREAAQETRAVLGLPPEVPLKGSEKVLSLARSMEDAGLLVSRNSIVGNSTKRSLNVEEFRGFTIEDSGFVLVFVNTNDAKTAQLFSLAHELGHVVRGKPGLSDHSDRQELEQWCNEFAAEFLAPGEAVRQGYKSGEVLDEVDAVSRRFGLSREASLLRLQKLNLITKADAAEAYPVLMGAKPNEGESRTGAPQFPVLVRARVGERFFDTLTQAAVDGQVSDMEAARYLGARSFDNFQNLVAKRRPIGMQGA</sequence>
<dbReference type="RefSeq" id="WP_052203433.1">
    <property type="nucleotide sequence ID" value="NZ_CP012342.1"/>
</dbReference>
<dbReference type="PATRIC" id="fig|156976.3.peg.157"/>
<dbReference type="Pfam" id="PF06114">
    <property type="entry name" value="Peptidase_M78"/>
    <property type="match status" value="1"/>
</dbReference>
<evidence type="ECO:0000259" key="1">
    <source>
        <dbReference type="Pfam" id="PF06114"/>
    </source>
</evidence>
<keyword evidence="3" id="KW-1185">Reference proteome</keyword>
<dbReference type="PANTHER" id="PTHR43236">
    <property type="entry name" value="ANTITOXIN HIGA1"/>
    <property type="match status" value="1"/>
</dbReference>
<dbReference type="InterPro" id="IPR052345">
    <property type="entry name" value="Rad_response_metalloprotease"/>
</dbReference>
<dbReference type="Proteomes" id="UP000060016">
    <property type="component" value="Chromosome"/>
</dbReference>
<dbReference type="Gene3D" id="1.10.10.2910">
    <property type="match status" value="1"/>
</dbReference>
<evidence type="ECO:0000313" key="3">
    <source>
        <dbReference type="Proteomes" id="UP000060016"/>
    </source>
</evidence>